<sequence length="771" mass="88550">MSKISTNQKPQNIFLIADHLQKTYKNFVKTFQKFQNDEIQKWVDRQMEKEDLLYKDPLIELNFQFEKGTPLKKFVQNDALDHQIQTLFNINPYKHQSEAIEQVCIKKNNIIVSTGTGSGKSMCFWIPIVNTCLEMKNQGLDGIKAIVIFPMNALANSQYENITKVLNGTGLKVAKYTGDTPYTRDEGLSQLEKHGLLKRRKTDQPYDCELLSREEIRNTPPDILLTNYVMLDLILTRFEDKDLFPERHKGHLKYLVLDEIHTYSGNSGADVAGLIRRLKEKTHVRGKIRCIGTSATIQDNKKSGGTASIIEFAEKIFGENFEPSSLIQATYVNLDIPKEEILPLPPNITITDENLIDFDGSFSSIIPIAQKLLDRSLEPSERKPEGLGKLFHKHPTIIFLRNSLKEEAKALKRLAKEYKDVIRSNESTENCLKELKAAFLLGTIAKITVQNELRPLIVPKLHLFFTQGQELYLCLTKEGLTDSEPHLGIGGDLKCKVCESPSFPLYFCRNCGQEFFSVYILENSVFPRTFNSEGSGEMAYITPISKENDSWEIPGNLLDKNANLRKTYKNVTPESTEYCPKCNQINTNCSCSEQITIWKIPYPLQICPSCNIFYTKKKGEYGKLFSFNSTGRSSTTDVLTAETLRLLNKDQKKQIIFTDNRQDTALQAEHLNEFQRRTNFRQIFLHVLEYIDSKGLRERSDKEIGKILFNFLKENDKLPDYQKEKDKKSKFRTTPPPEKEFTEFLQFLALSDIMQSQYFLDLNLDKLGLLK</sequence>
<dbReference type="EMBL" id="LAZR01006070">
    <property type="protein sequence ID" value="KKM94958.1"/>
    <property type="molecule type" value="Genomic_DNA"/>
</dbReference>
<evidence type="ECO:0000259" key="2">
    <source>
        <dbReference type="PROSITE" id="PS51192"/>
    </source>
</evidence>
<feature type="non-terminal residue" evidence="3">
    <location>
        <position position="771"/>
    </location>
</feature>
<dbReference type="GO" id="GO:0006289">
    <property type="term" value="P:nucleotide-excision repair"/>
    <property type="evidence" value="ECO:0007669"/>
    <property type="project" value="TreeGrafter"/>
</dbReference>
<dbReference type="GO" id="GO:0043138">
    <property type="term" value="F:3'-5' DNA helicase activity"/>
    <property type="evidence" value="ECO:0007669"/>
    <property type="project" value="TreeGrafter"/>
</dbReference>
<dbReference type="Pfam" id="PF00270">
    <property type="entry name" value="DEAD"/>
    <property type="match status" value="1"/>
</dbReference>
<dbReference type="AlphaFoldDB" id="A0A0F9LNJ6"/>
<proteinExistence type="predicted"/>
<dbReference type="PANTHER" id="PTHR47957:SF3">
    <property type="entry name" value="ATP-DEPENDENT HELICASE HRQ1"/>
    <property type="match status" value="1"/>
</dbReference>
<name>A0A0F9LNJ6_9ZZZZ</name>
<dbReference type="GO" id="GO:0003676">
    <property type="term" value="F:nucleic acid binding"/>
    <property type="evidence" value="ECO:0007669"/>
    <property type="project" value="InterPro"/>
</dbReference>
<feature type="coiled-coil region" evidence="1">
    <location>
        <begin position="397"/>
        <end position="424"/>
    </location>
</feature>
<comment type="caution">
    <text evidence="3">The sequence shown here is derived from an EMBL/GenBank/DDBJ whole genome shotgun (WGS) entry which is preliminary data.</text>
</comment>
<dbReference type="GO" id="GO:0005634">
    <property type="term" value="C:nucleus"/>
    <property type="evidence" value="ECO:0007669"/>
    <property type="project" value="TreeGrafter"/>
</dbReference>
<reference evidence="3" key="1">
    <citation type="journal article" date="2015" name="Nature">
        <title>Complex archaea that bridge the gap between prokaryotes and eukaryotes.</title>
        <authorList>
            <person name="Spang A."/>
            <person name="Saw J.H."/>
            <person name="Jorgensen S.L."/>
            <person name="Zaremba-Niedzwiedzka K."/>
            <person name="Martijn J."/>
            <person name="Lind A.E."/>
            <person name="van Eijk R."/>
            <person name="Schleper C."/>
            <person name="Guy L."/>
            <person name="Ettema T.J."/>
        </authorList>
    </citation>
    <scope>NUCLEOTIDE SEQUENCE</scope>
</reference>
<dbReference type="PROSITE" id="PS51192">
    <property type="entry name" value="HELICASE_ATP_BIND_1"/>
    <property type="match status" value="1"/>
</dbReference>
<organism evidence="3">
    <name type="scientific">marine sediment metagenome</name>
    <dbReference type="NCBI Taxonomy" id="412755"/>
    <lineage>
        <taxon>unclassified sequences</taxon>
        <taxon>metagenomes</taxon>
        <taxon>ecological metagenomes</taxon>
    </lineage>
</organism>
<dbReference type="GO" id="GO:0005524">
    <property type="term" value="F:ATP binding"/>
    <property type="evidence" value="ECO:0007669"/>
    <property type="project" value="InterPro"/>
</dbReference>
<feature type="domain" description="Helicase ATP-binding" evidence="2">
    <location>
        <begin position="101"/>
        <end position="315"/>
    </location>
</feature>
<gene>
    <name evidence="3" type="ORF">LCGC14_1193030</name>
</gene>
<dbReference type="InterPro" id="IPR027417">
    <property type="entry name" value="P-loop_NTPase"/>
</dbReference>
<dbReference type="SMART" id="SM00487">
    <property type="entry name" value="DEXDc"/>
    <property type="match status" value="1"/>
</dbReference>
<dbReference type="GO" id="GO:0036297">
    <property type="term" value="P:interstrand cross-link repair"/>
    <property type="evidence" value="ECO:0007669"/>
    <property type="project" value="TreeGrafter"/>
</dbReference>
<dbReference type="SUPFAM" id="SSF52540">
    <property type="entry name" value="P-loop containing nucleoside triphosphate hydrolases"/>
    <property type="match status" value="1"/>
</dbReference>
<evidence type="ECO:0000313" key="3">
    <source>
        <dbReference type="EMBL" id="KKM94958.1"/>
    </source>
</evidence>
<keyword evidence="1" id="KW-0175">Coiled coil</keyword>
<dbReference type="InterPro" id="IPR014001">
    <property type="entry name" value="Helicase_ATP-bd"/>
</dbReference>
<dbReference type="PANTHER" id="PTHR47957">
    <property type="entry name" value="ATP-DEPENDENT HELICASE HRQ1"/>
    <property type="match status" value="1"/>
</dbReference>
<dbReference type="InterPro" id="IPR011545">
    <property type="entry name" value="DEAD/DEAH_box_helicase_dom"/>
</dbReference>
<accession>A0A0F9LNJ6</accession>
<protein>
    <recommendedName>
        <fullName evidence="2">Helicase ATP-binding domain-containing protein</fullName>
    </recommendedName>
</protein>
<dbReference type="Gene3D" id="3.40.50.300">
    <property type="entry name" value="P-loop containing nucleotide triphosphate hydrolases"/>
    <property type="match status" value="1"/>
</dbReference>
<evidence type="ECO:0000256" key="1">
    <source>
        <dbReference type="SAM" id="Coils"/>
    </source>
</evidence>